<keyword evidence="2" id="KW-1185">Reference proteome</keyword>
<reference evidence="2" key="1">
    <citation type="submission" date="2018-11" db="EMBL/GenBank/DDBJ databases">
        <title>Chitinophaga lutea sp.nov., isolate from arsenic contaminated soil.</title>
        <authorList>
            <person name="Zong Y."/>
        </authorList>
    </citation>
    <scope>NUCLEOTIDE SEQUENCE [LARGE SCALE GENOMIC DNA]</scope>
    <source>
        <strain evidence="2">YLT18</strain>
    </source>
</reference>
<sequence length="83" mass="9899">MIFSAEGIFYKKKWIRWRDISSFHTEYDDRIGDNGIYYMLVSFSDGREYITIDLPPYLENADIRKYIAMFSDNPNITDFGHLT</sequence>
<protein>
    <submittedName>
        <fullName evidence="1">Uncharacterized protein</fullName>
    </submittedName>
</protein>
<organism evidence="1 2">
    <name type="scientific">Chitinophaga barathri</name>
    <dbReference type="NCBI Taxonomy" id="1647451"/>
    <lineage>
        <taxon>Bacteria</taxon>
        <taxon>Pseudomonadati</taxon>
        <taxon>Bacteroidota</taxon>
        <taxon>Chitinophagia</taxon>
        <taxon>Chitinophagales</taxon>
        <taxon>Chitinophagaceae</taxon>
        <taxon>Chitinophaga</taxon>
    </lineage>
</organism>
<dbReference type="Proteomes" id="UP000279089">
    <property type="component" value="Unassembled WGS sequence"/>
</dbReference>
<proteinExistence type="predicted"/>
<dbReference type="EMBL" id="RMBX01000003">
    <property type="protein sequence ID" value="RPD42012.1"/>
    <property type="molecule type" value="Genomic_DNA"/>
</dbReference>
<accession>A0A3N4MDJ2</accession>
<evidence type="ECO:0000313" key="1">
    <source>
        <dbReference type="EMBL" id="RPD42012.1"/>
    </source>
</evidence>
<comment type="caution">
    <text evidence="1">The sequence shown here is derived from an EMBL/GenBank/DDBJ whole genome shotgun (WGS) entry which is preliminary data.</text>
</comment>
<dbReference type="RefSeq" id="WP_120514987.1">
    <property type="nucleotide sequence ID" value="NZ_QXZY01000002.1"/>
</dbReference>
<name>A0A3N4MDJ2_9BACT</name>
<gene>
    <name evidence="1" type="ORF">EG028_07620</name>
</gene>
<dbReference type="AlphaFoldDB" id="A0A3N4MDJ2"/>
<evidence type="ECO:0000313" key="2">
    <source>
        <dbReference type="Proteomes" id="UP000279089"/>
    </source>
</evidence>